<evidence type="ECO:0000256" key="3">
    <source>
        <dbReference type="ARBA" id="ARBA00023242"/>
    </source>
</evidence>
<keyword evidence="6" id="KW-1185">Reference proteome</keyword>
<sequence length="407" mass="45602">MSRSNLAVKQRYQNNLPAPPFPPKLVDYNIDTDGLLSAGYLSTVFLQKPLEPEVDQEFGMPIDLAGVLEPVESADKNSAHLSAADAELLEEIEISGPGSDKQVASVASSGIQASSSDSYREASGANDIGIGTSFLRRTAYMSSDTRRSLKRQTNLSKKSEDDVHTQLQRIEAGFAACKVPVNKLKHPNKPAVHAVRVSPLLPDLKDSDISFVDVRFIGSASLNNLQNPPQKNELRASVFYKSQYFENDNDNNNDEDNDSNDANANDPTRKPTDQWISLYVPDSAEKAEQLVKYSTDLRDTLPAEDAREEEEAEFELRKVQDNNIQIIEPQQEFDEIIITETPDKTGYFYAPVSARINLSRRRVDERTQRELDSLNIDILDLKLRELSPDESMQRDEVRSMFDPVTYG</sequence>
<dbReference type="AlphaFoldDB" id="A0AAV5RNG4"/>
<gene>
    <name evidence="5" type="ORF">DASB73_036490</name>
</gene>
<comment type="similarity">
    <text evidence="2">Belongs to the PAF1 family.</text>
</comment>
<keyword evidence="3" id="KW-0539">Nucleus</keyword>
<feature type="region of interest" description="Disordered" evidence="4">
    <location>
        <begin position="245"/>
        <end position="274"/>
    </location>
</feature>
<dbReference type="GO" id="GO:0006368">
    <property type="term" value="P:transcription elongation by RNA polymerase II"/>
    <property type="evidence" value="ECO:0007669"/>
    <property type="project" value="InterPro"/>
</dbReference>
<proteinExistence type="inferred from homology"/>
<comment type="subcellular location">
    <subcellularLocation>
        <location evidence="1">Nucleus</location>
    </subcellularLocation>
</comment>
<dbReference type="GO" id="GO:0000993">
    <property type="term" value="F:RNA polymerase II complex binding"/>
    <property type="evidence" value="ECO:0007669"/>
    <property type="project" value="TreeGrafter"/>
</dbReference>
<reference evidence="5 6" key="1">
    <citation type="journal article" date="2023" name="Elife">
        <title>Identification of key yeast species and microbe-microbe interactions impacting larval growth of Drosophila in the wild.</title>
        <authorList>
            <person name="Mure A."/>
            <person name="Sugiura Y."/>
            <person name="Maeda R."/>
            <person name="Honda K."/>
            <person name="Sakurai N."/>
            <person name="Takahashi Y."/>
            <person name="Watada M."/>
            <person name="Katoh T."/>
            <person name="Gotoh A."/>
            <person name="Gotoh Y."/>
            <person name="Taniguchi I."/>
            <person name="Nakamura K."/>
            <person name="Hayashi T."/>
            <person name="Katayama T."/>
            <person name="Uemura T."/>
            <person name="Hattori Y."/>
        </authorList>
    </citation>
    <scope>NUCLEOTIDE SEQUENCE [LARGE SCALE GENOMIC DNA]</scope>
    <source>
        <strain evidence="5 6">SB-73</strain>
    </source>
</reference>
<evidence type="ECO:0000256" key="1">
    <source>
        <dbReference type="ARBA" id="ARBA00004123"/>
    </source>
</evidence>
<comment type="caution">
    <text evidence="5">The sequence shown here is derived from an EMBL/GenBank/DDBJ whole genome shotgun (WGS) entry which is preliminary data.</text>
</comment>
<accession>A0AAV5RNG4</accession>
<evidence type="ECO:0000256" key="4">
    <source>
        <dbReference type="SAM" id="MobiDB-lite"/>
    </source>
</evidence>
<organism evidence="5 6">
    <name type="scientific">Starmerella bacillaris</name>
    <name type="common">Yeast</name>
    <name type="synonym">Candida zemplinina</name>
    <dbReference type="NCBI Taxonomy" id="1247836"/>
    <lineage>
        <taxon>Eukaryota</taxon>
        <taxon>Fungi</taxon>
        <taxon>Dikarya</taxon>
        <taxon>Ascomycota</taxon>
        <taxon>Saccharomycotina</taxon>
        <taxon>Dipodascomycetes</taxon>
        <taxon>Dipodascales</taxon>
        <taxon>Trichomonascaceae</taxon>
        <taxon>Starmerella</taxon>
    </lineage>
</organism>
<feature type="compositionally biased region" description="Acidic residues" evidence="4">
    <location>
        <begin position="247"/>
        <end position="259"/>
    </location>
</feature>
<evidence type="ECO:0000256" key="2">
    <source>
        <dbReference type="ARBA" id="ARBA00007560"/>
    </source>
</evidence>
<dbReference type="PANTHER" id="PTHR23188:SF12">
    <property type="entry name" value="RNA POLYMERASE II-ASSOCIATED FACTOR 1 HOMOLOG"/>
    <property type="match status" value="1"/>
</dbReference>
<protein>
    <submittedName>
        <fullName evidence="5">Paf1 protein</fullName>
    </submittedName>
</protein>
<dbReference type="Proteomes" id="UP001362899">
    <property type="component" value="Unassembled WGS sequence"/>
</dbReference>
<evidence type="ECO:0000313" key="5">
    <source>
        <dbReference type="EMBL" id="GMM52686.1"/>
    </source>
</evidence>
<evidence type="ECO:0000313" key="6">
    <source>
        <dbReference type="Proteomes" id="UP001362899"/>
    </source>
</evidence>
<dbReference type="Pfam" id="PF03985">
    <property type="entry name" value="Paf1"/>
    <property type="match status" value="1"/>
</dbReference>
<dbReference type="InterPro" id="IPR007133">
    <property type="entry name" value="RNA_pol_II-assoc_Paf1"/>
</dbReference>
<dbReference type="GO" id="GO:0016593">
    <property type="term" value="C:Cdc73/Paf1 complex"/>
    <property type="evidence" value="ECO:0007669"/>
    <property type="project" value="InterPro"/>
</dbReference>
<dbReference type="PANTHER" id="PTHR23188">
    <property type="entry name" value="RNA POLYMERASE II-ASSOCIATED FACTOR 1 HOMOLOG"/>
    <property type="match status" value="1"/>
</dbReference>
<dbReference type="GO" id="GO:0003682">
    <property type="term" value="F:chromatin binding"/>
    <property type="evidence" value="ECO:0007669"/>
    <property type="project" value="TreeGrafter"/>
</dbReference>
<dbReference type="EMBL" id="BTGC01000008">
    <property type="protein sequence ID" value="GMM52686.1"/>
    <property type="molecule type" value="Genomic_DNA"/>
</dbReference>
<name>A0AAV5RNG4_STABA</name>